<gene>
    <name evidence="2" type="ORF">AU255_16675</name>
</gene>
<dbReference type="RefSeq" id="WP_080524050.1">
    <property type="nucleotide sequence ID" value="NZ_LPUF01000003.1"/>
</dbReference>
<dbReference type="Gene3D" id="2.40.30.170">
    <property type="match status" value="1"/>
</dbReference>
<dbReference type="STRING" id="1420851.AU255_16675"/>
<dbReference type="Gene3D" id="2.40.50.100">
    <property type="match status" value="1"/>
</dbReference>
<keyword evidence="1" id="KW-0472">Membrane</keyword>
<dbReference type="EMBL" id="LPUF01000003">
    <property type="protein sequence ID" value="OQK15825.1"/>
    <property type="molecule type" value="Genomic_DNA"/>
</dbReference>
<keyword evidence="1" id="KW-0812">Transmembrane</keyword>
<dbReference type="AlphaFoldDB" id="A0A1V8M2P5"/>
<keyword evidence="3" id="KW-1185">Reference proteome</keyword>
<protein>
    <recommendedName>
        <fullName evidence="4">Efflux transporter periplasmic adaptor subunit</fullName>
    </recommendedName>
</protein>
<dbReference type="OrthoDB" id="9781888at2"/>
<dbReference type="Gene3D" id="1.10.287.470">
    <property type="entry name" value="Helix hairpin bin"/>
    <property type="match status" value="1"/>
</dbReference>
<proteinExistence type="predicted"/>
<dbReference type="PANTHER" id="PTHR30469:SF12">
    <property type="entry name" value="MULTIDRUG RESISTANCE PROTEIN MDTA"/>
    <property type="match status" value="1"/>
</dbReference>
<dbReference type="GO" id="GO:0015562">
    <property type="term" value="F:efflux transmembrane transporter activity"/>
    <property type="evidence" value="ECO:0007669"/>
    <property type="project" value="TreeGrafter"/>
</dbReference>
<evidence type="ECO:0000313" key="3">
    <source>
        <dbReference type="Proteomes" id="UP000191980"/>
    </source>
</evidence>
<keyword evidence="1" id="KW-1133">Transmembrane helix</keyword>
<name>A0A1V8M2P5_9GAMM</name>
<organism evidence="2 3">
    <name type="scientific">Methyloprofundus sedimenti</name>
    <dbReference type="NCBI Taxonomy" id="1420851"/>
    <lineage>
        <taxon>Bacteria</taxon>
        <taxon>Pseudomonadati</taxon>
        <taxon>Pseudomonadota</taxon>
        <taxon>Gammaproteobacteria</taxon>
        <taxon>Methylococcales</taxon>
        <taxon>Methylococcaceae</taxon>
        <taxon>Methyloprofundus</taxon>
    </lineage>
</organism>
<sequence length="395" mass="43526">MAKRLLRWMSAILILGLALGLSYYWLSNKPKAKRSTAQLVAPLVNTLQVNKIDYPTTISATGSVIPAQTVNLTSRINGMVISVSPNFVPGGFLAKGEQIVQLDPTDYELAIKLKENELAKAQFNLTLELGQQAIAKREYKLLNADLDQQSQNLVLRKPHLALAKTAITAAEAALTQSRLDLQRTKTVSPFNAVVLETNAHIGSWVSTFSTGTPLIKLAGSDNFWILATLSVDKLNKINIPNINAETGSEVKIYFPSAWGKQTYRTGTIKRLKVELEASGRMAELIIEIQDPLSLLEENKGQPTLILGAFVHLEIAGHTLKNVLAIPETVIHSGENIWLVTDKNTLDIKKITPVWQEQGQVFIHADQLPENARIISSSLSTPVQNMNLRIQTSEQE</sequence>
<accession>A0A1V8M2P5</accession>
<dbReference type="Proteomes" id="UP000191980">
    <property type="component" value="Unassembled WGS sequence"/>
</dbReference>
<dbReference type="PANTHER" id="PTHR30469">
    <property type="entry name" value="MULTIDRUG RESISTANCE PROTEIN MDTA"/>
    <property type="match status" value="1"/>
</dbReference>
<evidence type="ECO:0000313" key="2">
    <source>
        <dbReference type="EMBL" id="OQK15825.1"/>
    </source>
</evidence>
<reference evidence="2 3" key="1">
    <citation type="submission" date="2015-12" db="EMBL/GenBank/DDBJ databases">
        <authorList>
            <person name="Shamseldin A."/>
            <person name="Moawad H."/>
            <person name="Abd El-Rahim W.M."/>
            <person name="Sadowsky M.J."/>
        </authorList>
    </citation>
    <scope>NUCLEOTIDE SEQUENCE [LARGE SCALE GENOMIC DNA]</scope>
    <source>
        <strain evidence="2 3">WF1</strain>
    </source>
</reference>
<evidence type="ECO:0000256" key="1">
    <source>
        <dbReference type="SAM" id="Phobius"/>
    </source>
</evidence>
<dbReference type="SUPFAM" id="SSF111369">
    <property type="entry name" value="HlyD-like secretion proteins"/>
    <property type="match status" value="1"/>
</dbReference>
<comment type="caution">
    <text evidence="2">The sequence shown here is derived from an EMBL/GenBank/DDBJ whole genome shotgun (WGS) entry which is preliminary data.</text>
</comment>
<dbReference type="GO" id="GO:1990281">
    <property type="term" value="C:efflux pump complex"/>
    <property type="evidence" value="ECO:0007669"/>
    <property type="project" value="TreeGrafter"/>
</dbReference>
<feature type="transmembrane region" description="Helical" evidence="1">
    <location>
        <begin position="6"/>
        <end position="26"/>
    </location>
</feature>
<evidence type="ECO:0008006" key="4">
    <source>
        <dbReference type="Google" id="ProtNLM"/>
    </source>
</evidence>